<dbReference type="RefSeq" id="XP_008878327.1">
    <property type="nucleotide sequence ID" value="XM_008880105.1"/>
</dbReference>
<accession>A0A024TI93</accession>
<dbReference type="STRING" id="157072.A0A024TI93"/>
<evidence type="ECO:0000313" key="2">
    <source>
        <dbReference type="EMBL" id="ETV93062.1"/>
    </source>
</evidence>
<feature type="compositionally biased region" description="Polar residues" evidence="1">
    <location>
        <begin position="91"/>
        <end position="100"/>
    </location>
</feature>
<feature type="compositionally biased region" description="Acidic residues" evidence="1">
    <location>
        <begin position="1"/>
        <end position="13"/>
    </location>
</feature>
<feature type="compositionally biased region" description="Polar residues" evidence="1">
    <location>
        <begin position="758"/>
        <end position="778"/>
    </location>
</feature>
<evidence type="ECO:0000256" key="1">
    <source>
        <dbReference type="SAM" id="MobiDB-lite"/>
    </source>
</evidence>
<dbReference type="GeneID" id="20089915"/>
<feature type="compositionally biased region" description="Basic and acidic residues" evidence="1">
    <location>
        <begin position="502"/>
        <end position="512"/>
    </location>
</feature>
<feature type="region of interest" description="Disordered" evidence="1">
    <location>
        <begin position="1050"/>
        <end position="1074"/>
    </location>
</feature>
<feature type="region of interest" description="Disordered" evidence="1">
    <location>
        <begin position="1"/>
        <end position="362"/>
    </location>
</feature>
<feature type="region of interest" description="Disordered" evidence="1">
    <location>
        <begin position="496"/>
        <end position="650"/>
    </location>
</feature>
<protein>
    <submittedName>
        <fullName evidence="2">Uncharacterized protein</fullName>
    </submittedName>
</protein>
<organism evidence="2">
    <name type="scientific">Aphanomyces invadans</name>
    <dbReference type="NCBI Taxonomy" id="157072"/>
    <lineage>
        <taxon>Eukaryota</taxon>
        <taxon>Sar</taxon>
        <taxon>Stramenopiles</taxon>
        <taxon>Oomycota</taxon>
        <taxon>Saprolegniomycetes</taxon>
        <taxon>Saprolegniales</taxon>
        <taxon>Verrucalvaceae</taxon>
        <taxon>Aphanomyces</taxon>
    </lineage>
</organism>
<feature type="compositionally biased region" description="Acidic residues" evidence="1">
    <location>
        <begin position="39"/>
        <end position="51"/>
    </location>
</feature>
<dbReference type="VEuPathDB" id="FungiDB:H310_12865"/>
<dbReference type="AlphaFoldDB" id="A0A024TI93"/>
<feature type="compositionally biased region" description="Basic and acidic residues" evidence="1">
    <location>
        <begin position="312"/>
        <end position="324"/>
    </location>
</feature>
<dbReference type="eggNOG" id="ENOG502S5JR">
    <property type="taxonomic scope" value="Eukaryota"/>
</dbReference>
<feature type="compositionally biased region" description="Polar residues" evidence="1">
    <location>
        <begin position="387"/>
        <end position="407"/>
    </location>
</feature>
<feature type="region of interest" description="Disordered" evidence="1">
    <location>
        <begin position="715"/>
        <end position="894"/>
    </location>
</feature>
<feature type="region of interest" description="Disordered" evidence="1">
    <location>
        <begin position="931"/>
        <end position="951"/>
    </location>
</feature>
<feature type="compositionally biased region" description="Polar residues" evidence="1">
    <location>
        <begin position="225"/>
        <end position="236"/>
    </location>
</feature>
<name>A0A024TI93_9STRA</name>
<feature type="compositionally biased region" description="Low complexity" evidence="1">
    <location>
        <begin position="546"/>
        <end position="561"/>
    </location>
</feature>
<sequence length="1092" mass="115535">MADDVQYADDDFQEEKSPPKPVTMGNTTLIEAGAPDASTEVEYEDDYDEPDTSPLDDGYDDDQDDGTLTADAAAPTSPEGFYDGDEFADAPSTTVETATLSRPAALEESYGDNEFMQSSGGEDSSPALPPATATPPDMAIEDSYNDQDFAPAVEDGKESNPETNFTSPEPKGDAPSKGIDATASDVPKPDSFVDQVEKPANQASDAAVGDDPEDTQSAVVAEANTVENSSPDSVNTPVREPTTEASAGSNPVRDEEEAAAPGSIPPSGNQEPVAMVFTPEVVQTAEQEQQPVAGHSDGTDPWPDEAQVTTTKVDDTANSHREPQESQPPVFSNEFDPSPVNNTGIEPESNGGEFTDSSDQAVADITSIVQDDAALSHGGIADEPLSSDDNAQAAWTTSEGVTNTASATEPPPQDDDRSAYNKPIDTVEVATPATATSPIDLSATAHVSNTEASSPVALEVDSTLPHESVLETEAVSPAATTVTSFAKSEALLTFDHSAGSEASHHAPPEVDLPRTTTLESADDGDPDVESTSMGRMPPTSPNDMFTENTESTTEAASTPAEDLAGDGVDTELDIAPTSASASGGDGQHCRDKTTPSSPDAAAFSDVARARMHPSLDARIATQHDATTDYTASALPGTDDSGSEPAPATAPVAIDLPSDAAFTVPESTDAALASLLVSSSRPGDGRYEQKSMFDEERYMGGGGAIQSELDSEIRLGTVAKDPQCSNAPKDHAAHDAALAVKPDTVAGPSTSPALEDSMAASSTGQNVEPSKTGQDSKAQPPSVPVKKMSKLKTRLPPKQPSLAPQSTPIPPKPRPPHQPRKPNAPHMPTGPDLSDPVMPPLDSSGGMVFHSPQKDYRPWRQEASFPSPARAGAKKKKARPPQQAAPSPPKFHFDPKVDKMKEEWLLLNMFRQGDASKYEAFCTVHKPVVTSTARHHRPSSADRSQARTHSARRLVVPPKQKQELHTLQARERNWVVDGSVKDTAIPAYDSILDKYCHTITSPVVQKQIYNSVDLSPQLAYVLEKRIQATRQAEMTFAMDDHTYAKAYKPKAADVARAPTKPSPRLHPPNSNTPLASDLVSIKWTTVKSVDSNE</sequence>
<feature type="region of interest" description="Disordered" evidence="1">
    <location>
        <begin position="374"/>
        <end position="425"/>
    </location>
</feature>
<proteinExistence type="predicted"/>
<dbReference type="EMBL" id="KI913995">
    <property type="protein sequence ID" value="ETV93062.1"/>
    <property type="molecule type" value="Genomic_DNA"/>
</dbReference>
<dbReference type="OrthoDB" id="78053at2759"/>
<gene>
    <name evidence="2" type="ORF">H310_12865</name>
</gene>
<reference evidence="2" key="1">
    <citation type="submission" date="2013-12" db="EMBL/GenBank/DDBJ databases">
        <title>The Genome Sequence of Aphanomyces invadans NJM9701.</title>
        <authorList>
            <consortium name="The Broad Institute Genomics Platform"/>
            <person name="Russ C."/>
            <person name="Tyler B."/>
            <person name="van West P."/>
            <person name="Dieguez-Uribeondo J."/>
            <person name="Young S.K."/>
            <person name="Zeng Q."/>
            <person name="Gargeya S."/>
            <person name="Fitzgerald M."/>
            <person name="Abouelleil A."/>
            <person name="Alvarado L."/>
            <person name="Chapman S.B."/>
            <person name="Gainer-Dewar J."/>
            <person name="Goldberg J."/>
            <person name="Griggs A."/>
            <person name="Gujja S."/>
            <person name="Hansen M."/>
            <person name="Howarth C."/>
            <person name="Imamovic A."/>
            <person name="Ireland A."/>
            <person name="Larimer J."/>
            <person name="McCowan C."/>
            <person name="Murphy C."/>
            <person name="Pearson M."/>
            <person name="Poon T.W."/>
            <person name="Priest M."/>
            <person name="Roberts A."/>
            <person name="Saif S."/>
            <person name="Shea T."/>
            <person name="Sykes S."/>
            <person name="Wortman J."/>
            <person name="Nusbaum C."/>
            <person name="Birren B."/>
        </authorList>
    </citation>
    <scope>NUCLEOTIDE SEQUENCE [LARGE SCALE GENOMIC DNA]</scope>
    <source>
        <strain evidence="2">NJM9701</strain>
    </source>
</reference>